<keyword evidence="10 12" id="KW-0472">Membrane</keyword>
<dbReference type="GO" id="GO:0008417">
    <property type="term" value="F:fucosyltransferase activity"/>
    <property type="evidence" value="ECO:0007669"/>
    <property type="project" value="UniProtKB-ARBA"/>
</dbReference>
<dbReference type="GO" id="GO:0032580">
    <property type="term" value="C:Golgi cisterna membrane"/>
    <property type="evidence" value="ECO:0007669"/>
    <property type="project" value="UniProtKB-SubCell"/>
</dbReference>
<dbReference type="Pfam" id="PF17039">
    <property type="entry name" value="Glyco_tran_10_N"/>
    <property type="match status" value="1"/>
</dbReference>
<comment type="caution">
    <text evidence="15">The sequence shown here is derived from an EMBL/GenBank/DDBJ whole genome shotgun (WGS) entry which is preliminary data.</text>
</comment>
<organism evidence="15 16">
    <name type="scientific">Sinanodonta woodiana</name>
    <name type="common">Chinese pond mussel</name>
    <name type="synonym">Anodonta woodiana</name>
    <dbReference type="NCBI Taxonomy" id="1069815"/>
    <lineage>
        <taxon>Eukaryota</taxon>
        <taxon>Metazoa</taxon>
        <taxon>Spiralia</taxon>
        <taxon>Lophotrochozoa</taxon>
        <taxon>Mollusca</taxon>
        <taxon>Bivalvia</taxon>
        <taxon>Autobranchia</taxon>
        <taxon>Heteroconchia</taxon>
        <taxon>Palaeoheterodonta</taxon>
        <taxon>Unionida</taxon>
        <taxon>Unionoidea</taxon>
        <taxon>Unionidae</taxon>
        <taxon>Unioninae</taxon>
        <taxon>Sinanodonta</taxon>
    </lineage>
</organism>
<keyword evidence="8 12" id="KW-1133">Transmembrane helix</keyword>
<evidence type="ECO:0000256" key="12">
    <source>
        <dbReference type="RuleBase" id="RU003832"/>
    </source>
</evidence>
<evidence type="ECO:0000256" key="11">
    <source>
        <dbReference type="ARBA" id="ARBA00023180"/>
    </source>
</evidence>
<dbReference type="AlphaFoldDB" id="A0ABD3XV14"/>
<dbReference type="PANTHER" id="PTHR48438">
    <property type="entry name" value="ALPHA-(1,3)-FUCOSYLTRANSFERASE C-RELATED"/>
    <property type="match status" value="1"/>
</dbReference>
<accession>A0ABD3XV14</accession>
<evidence type="ECO:0000256" key="10">
    <source>
        <dbReference type="ARBA" id="ARBA00023136"/>
    </source>
</evidence>
<dbReference type="InterPro" id="IPR001503">
    <property type="entry name" value="Glyco_trans_10"/>
</dbReference>
<sequence>MKLHGSLVKNYKLCFLLLAIVLLPVHWFLRMLYPSRPAHRLPLEDHGQFIKRWSSNSSPRAIIEGNGNYGVKKIKKILYWTNFFGIHPDEYVKQQKACSSSCGYECQFTGDRKELETSDAVMFHMYDTWTENWVLNTSKIVPLPKYHPPRQVWVMVNMEPLGNLWGNFEVLNGLLNWTMTYRADSTVFQPYGRIHKLTPMDKTHGTVNYFRNKNRTAVVRISNCKDYARRYRLVKEVNKYLDVDLLGKCYGKLCGYDSEDPLEEECGDVMKEYRFYLAFENSFCRDYVTEKYWLALKRDQIPIVNWKHVDPKIVIPNSYINVYDFPDIATFGEYIKSVNDNETLYNSYFNWKNEYTYTFYNNYVDMINKTKYIPNCVSCTICRALHEKNVPTQVYKDFDGWIRNDFCEDSNEINIRWKNMDRDIFDFQDMLHLN</sequence>
<dbReference type="InterPro" id="IPR031481">
    <property type="entry name" value="Glyco_tran_10_N"/>
</dbReference>
<evidence type="ECO:0000256" key="6">
    <source>
        <dbReference type="ARBA" id="ARBA00022692"/>
    </source>
</evidence>
<feature type="transmembrane region" description="Helical" evidence="12">
    <location>
        <begin position="12"/>
        <end position="33"/>
    </location>
</feature>
<keyword evidence="16" id="KW-1185">Reference proteome</keyword>
<comment type="similarity">
    <text evidence="3 12">Belongs to the glycosyltransferase 10 family.</text>
</comment>
<dbReference type="FunFam" id="3.40.50.11660:FF:000002">
    <property type="entry name" value="Alpha-(1,3)-fucosyltransferase"/>
    <property type="match status" value="1"/>
</dbReference>
<evidence type="ECO:0000256" key="7">
    <source>
        <dbReference type="ARBA" id="ARBA00022968"/>
    </source>
</evidence>
<keyword evidence="4 12" id="KW-0328">Glycosyltransferase</keyword>
<protein>
    <recommendedName>
        <fullName evidence="12">Fucosyltransferase</fullName>
        <ecNumber evidence="12">2.4.1.-</ecNumber>
    </recommendedName>
</protein>
<evidence type="ECO:0000256" key="2">
    <source>
        <dbReference type="ARBA" id="ARBA00004922"/>
    </source>
</evidence>
<dbReference type="Proteomes" id="UP001634394">
    <property type="component" value="Unassembled WGS sequence"/>
</dbReference>
<dbReference type="Gene3D" id="3.40.50.11660">
    <property type="entry name" value="Glycosyl transferase family 10, C-terminal domain"/>
    <property type="match status" value="1"/>
</dbReference>
<evidence type="ECO:0000256" key="1">
    <source>
        <dbReference type="ARBA" id="ARBA00004323"/>
    </source>
</evidence>
<dbReference type="Pfam" id="PF00852">
    <property type="entry name" value="Glyco_transf_10"/>
    <property type="match status" value="1"/>
</dbReference>
<evidence type="ECO:0000259" key="13">
    <source>
        <dbReference type="Pfam" id="PF00852"/>
    </source>
</evidence>
<feature type="domain" description="Fucosyltransferase N-terminal" evidence="14">
    <location>
        <begin position="74"/>
        <end position="192"/>
    </location>
</feature>
<evidence type="ECO:0000259" key="14">
    <source>
        <dbReference type="Pfam" id="PF17039"/>
    </source>
</evidence>
<dbReference type="GO" id="GO:0000139">
    <property type="term" value="C:Golgi membrane"/>
    <property type="evidence" value="ECO:0007669"/>
    <property type="project" value="UniProtKB-SubCell"/>
</dbReference>
<dbReference type="PANTHER" id="PTHR48438:SF1">
    <property type="entry name" value="ALPHA-(1,3)-FUCOSYLTRANSFERASE C-RELATED"/>
    <property type="match status" value="1"/>
</dbReference>
<keyword evidence="6 12" id="KW-0812">Transmembrane</keyword>
<dbReference type="InterPro" id="IPR055270">
    <property type="entry name" value="Glyco_tran_10_C"/>
</dbReference>
<evidence type="ECO:0000256" key="9">
    <source>
        <dbReference type="ARBA" id="ARBA00023034"/>
    </source>
</evidence>
<dbReference type="InterPro" id="IPR038577">
    <property type="entry name" value="GT10-like_C_sf"/>
</dbReference>
<keyword evidence="5 12" id="KW-0808">Transferase</keyword>
<evidence type="ECO:0000256" key="8">
    <source>
        <dbReference type="ARBA" id="ARBA00022989"/>
    </source>
</evidence>
<keyword evidence="11" id="KW-0325">Glycoprotein</keyword>
<comment type="pathway">
    <text evidence="2">Protein modification; protein glycosylation.</text>
</comment>
<gene>
    <name evidence="15" type="ORF">ACJMK2_002356</name>
</gene>
<evidence type="ECO:0000256" key="5">
    <source>
        <dbReference type="ARBA" id="ARBA00022679"/>
    </source>
</evidence>
<proteinExistence type="inferred from homology"/>
<dbReference type="EC" id="2.4.1.-" evidence="12"/>
<dbReference type="SUPFAM" id="SSF53756">
    <property type="entry name" value="UDP-Glycosyltransferase/glycogen phosphorylase"/>
    <property type="match status" value="1"/>
</dbReference>
<evidence type="ECO:0000313" key="15">
    <source>
        <dbReference type="EMBL" id="KAL3890059.1"/>
    </source>
</evidence>
<name>A0ABD3XV14_SINWO</name>
<evidence type="ECO:0000256" key="3">
    <source>
        <dbReference type="ARBA" id="ARBA00008919"/>
    </source>
</evidence>
<evidence type="ECO:0000256" key="4">
    <source>
        <dbReference type="ARBA" id="ARBA00022676"/>
    </source>
</evidence>
<comment type="subcellular location">
    <subcellularLocation>
        <location evidence="1">Golgi apparatus membrane</location>
        <topology evidence="1">Single-pass type II membrane protein</topology>
    </subcellularLocation>
    <subcellularLocation>
        <location evidence="12">Golgi apparatus</location>
        <location evidence="12">Golgi stack membrane</location>
        <topology evidence="12">Single-pass type II membrane protein</topology>
    </subcellularLocation>
</comment>
<dbReference type="EMBL" id="JBJQND010000001">
    <property type="protein sequence ID" value="KAL3890059.1"/>
    <property type="molecule type" value="Genomic_DNA"/>
</dbReference>
<keyword evidence="9 12" id="KW-0333">Golgi apparatus</keyword>
<evidence type="ECO:0000313" key="16">
    <source>
        <dbReference type="Proteomes" id="UP001634394"/>
    </source>
</evidence>
<feature type="domain" description="Fucosyltransferase C-terminal" evidence="13">
    <location>
        <begin position="211"/>
        <end position="401"/>
    </location>
</feature>
<keyword evidence="7" id="KW-0735">Signal-anchor</keyword>
<reference evidence="15 16" key="1">
    <citation type="submission" date="2024-11" db="EMBL/GenBank/DDBJ databases">
        <title>Chromosome-level genome assembly of the freshwater bivalve Anodonta woodiana.</title>
        <authorList>
            <person name="Chen X."/>
        </authorList>
    </citation>
    <scope>NUCLEOTIDE SEQUENCE [LARGE SCALE GENOMIC DNA]</scope>
    <source>
        <strain evidence="15">MN2024</strain>
        <tissue evidence="15">Gills</tissue>
    </source>
</reference>